<reference evidence="3" key="1">
    <citation type="submission" date="2020-03" db="EMBL/GenBank/DDBJ databases">
        <title>Castanea mollissima Vanexum genome sequencing.</title>
        <authorList>
            <person name="Staton M."/>
        </authorList>
    </citation>
    <scope>NUCLEOTIDE SEQUENCE</scope>
    <source>
        <tissue evidence="3">Leaf</tissue>
    </source>
</reference>
<comment type="similarity">
    <text evidence="1">Belongs to the 'GDSL' lipolytic enzyme family.</text>
</comment>
<feature type="compositionally biased region" description="Low complexity" evidence="2">
    <location>
        <begin position="698"/>
        <end position="724"/>
    </location>
</feature>
<evidence type="ECO:0000256" key="1">
    <source>
        <dbReference type="ARBA" id="ARBA00008668"/>
    </source>
</evidence>
<dbReference type="Pfam" id="PF00657">
    <property type="entry name" value="Lipase_GDSL"/>
    <property type="match status" value="3"/>
</dbReference>
<dbReference type="PANTHER" id="PTHR45642:SF150">
    <property type="entry name" value="GDSL ESTERASE_LIPASE EXL3"/>
    <property type="match status" value="1"/>
</dbReference>
<dbReference type="InterPro" id="IPR035669">
    <property type="entry name" value="SGNH_plant_lipase-like"/>
</dbReference>
<dbReference type="GO" id="GO:0006629">
    <property type="term" value="P:lipid metabolic process"/>
    <property type="evidence" value="ECO:0007669"/>
    <property type="project" value="InterPro"/>
</dbReference>
<organism evidence="3 4">
    <name type="scientific">Castanea mollissima</name>
    <name type="common">Chinese chestnut</name>
    <dbReference type="NCBI Taxonomy" id="60419"/>
    <lineage>
        <taxon>Eukaryota</taxon>
        <taxon>Viridiplantae</taxon>
        <taxon>Streptophyta</taxon>
        <taxon>Embryophyta</taxon>
        <taxon>Tracheophyta</taxon>
        <taxon>Spermatophyta</taxon>
        <taxon>Magnoliopsida</taxon>
        <taxon>eudicotyledons</taxon>
        <taxon>Gunneridae</taxon>
        <taxon>Pentapetalae</taxon>
        <taxon>rosids</taxon>
        <taxon>fabids</taxon>
        <taxon>Fagales</taxon>
        <taxon>Fagaceae</taxon>
        <taxon>Castanea</taxon>
    </lineage>
</organism>
<dbReference type="Proteomes" id="UP000737018">
    <property type="component" value="Unassembled WGS sequence"/>
</dbReference>
<gene>
    <name evidence="3" type="ORF">CMV_001895</name>
</gene>
<feature type="region of interest" description="Disordered" evidence="2">
    <location>
        <begin position="682"/>
        <end position="755"/>
    </location>
</feature>
<proteinExistence type="inferred from homology"/>
<evidence type="ECO:0000313" key="3">
    <source>
        <dbReference type="EMBL" id="KAF3974788.1"/>
    </source>
</evidence>
<sequence>MQFLFSLSSFSSSAIVLFSLIAFVLFCNTNAVLRLPPNISVPAVIAFGDSIVDTGNNNHLKSVVKCNFAPYGNDFRGKVPTGRFGNGKVPVDLVAEELGIKELVPAYLDPHLQPQELKTGVCFASGGSGYDPLTPKIVSVLSLDDQLGMFKEYIGKLNGIVGTERTKFILANSLYLVVAGSDDIANTYFVAHARELQYDIPSYTNLMVNSASEFLNQIYALGARRIAIFSAPPIGCVPSQRTLAGGLHRGCADKYNEAAKMFNSKLNANIDSLNKILPNSRIVYIDVYNALLDLIENPENHGFHVVEKGCCGTGVIEVAILCNSASPICKNASDHVFWDSYHPTEAAYKALISPILQSSEAVIQIPNNETVPAVIMFGDSIVDTGNNNGLTSVVKCDFPPYGRDFNGGMPTGRFSNGKVPSDFLVEELGIKDLLPAYRDPSLQPQDLLTGVSFASGGTGYDPLTPKIVSVISLSEQLEDFKQYIGKLKGIVGEERTNFILAKSAVFVVASSNDIANTYFLTGIRKAEYDIQSYADILLNSASNFIKELYGLGARRIGVFSAPPLGCVPSQRLLAGGSETECAKQPNQASQVFNDKLSRELGYLNNNLPNAKVVYIDVYNPILDLVTNPKKYGFEIANKGCCGTGTLEVAILCNQLDHHTCTDDSKLLISIIGSDFSLCFKPTTTTHPPRSQPQPKPTTPISTPSKLLPSTYPPNTTTIIPGTTRTTKKPPLQEPQKTTTRTTRHRPQKSQENTQHADLHIGLHIDLLHTDLKPSCCSPHHQADLKPEELGIKELVPAYLDPHLQPQELKTGVCFASGGSGYDPLTPKIVSVLSLDDQLGMFKEYIGKLNGIVGMERTKFILANSIYLVVAGSDDIANTYFVAHARELQYDIPSYTNLMVNFASEFLNQIYALGARRIAVFSAPPIGCVPSQRTLAGGLQRGCADKYNLAAKMFNSKLNANIDSLNRNLPNSRIVYIDVYNALLDLIENPENHGFHVVEKGCCGTGVIEVAILCNPASPICENVSDHVFWDSYHPTEAAYKALISSLLQRYLSSFF</sequence>
<protein>
    <recommendedName>
        <fullName evidence="5">GDSL esterase/lipase EXL3</fullName>
    </recommendedName>
</protein>
<comment type="caution">
    <text evidence="3">The sequence shown here is derived from an EMBL/GenBank/DDBJ whole genome shotgun (WGS) entry which is preliminary data.</text>
</comment>
<dbReference type="Gene3D" id="3.40.50.1110">
    <property type="entry name" value="SGNH hydrolase"/>
    <property type="match status" value="3"/>
</dbReference>
<evidence type="ECO:0008006" key="5">
    <source>
        <dbReference type="Google" id="ProtNLM"/>
    </source>
</evidence>
<dbReference type="GO" id="GO:0016298">
    <property type="term" value="F:lipase activity"/>
    <property type="evidence" value="ECO:0007669"/>
    <property type="project" value="InterPro"/>
</dbReference>
<dbReference type="InterPro" id="IPR036514">
    <property type="entry name" value="SGNH_hydro_sf"/>
</dbReference>
<dbReference type="FunFam" id="3.40.50.1110:FF:000003">
    <property type="entry name" value="GDSL esterase/lipase APG"/>
    <property type="match status" value="3"/>
</dbReference>
<dbReference type="SUPFAM" id="SSF52266">
    <property type="entry name" value="SGNH hydrolase"/>
    <property type="match status" value="2"/>
</dbReference>
<evidence type="ECO:0000256" key="2">
    <source>
        <dbReference type="SAM" id="MobiDB-lite"/>
    </source>
</evidence>
<dbReference type="EMBL" id="JRKL02000126">
    <property type="protein sequence ID" value="KAF3974788.1"/>
    <property type="molecule type" value="Genomic_DNA"/>
</dbReference>
<dbReference type="AlphaFoldDB" id="A0A8J4VWK4"/>
<dbReference type="InterPro" id="IPR008265">
    <property type="entry name" value="Lipase_GDSL_AS"/>
</dbReference>
<name>A0A8J4VWK4_9ROSI</name>
<dbReference type="PROSITE" id="PS01098">
    <property type="entry name" value="LIPASE_GDSL_SER"/>
    <property type="match status" value="2"/>
</dbReference>
<evidence type="ECO:0000313" key="4">
    <source>
        <dbReference type="Proteomes" id="UP000737018"/>
    </source>
</evidence>
<accession>A0A8J4VWK4</accession>
<dbReference type="InterPro" id="IPR001087">
    <property type="entry name" value="GDSL"/>
</dbReference>
<dbReference type="OrthoDB" id="1600564at2759"/>
<keyword evidence="4" id="KW-1185">Reference proteome</keyword>
<dbReference type="InterPro" id="IPR050592">
    <property type="entry name" value="GDSL_lipolytic_enzyme"/>
</dbReference>
<dbReference type="CDD" id="cd01837">
    <property type="entry name" value="SGNH_plant_lipase_like"/>
    <property type="match status" value="3"/>
</dbReference>
<dbReference type="PANTHER" id="PTHR45642">
    <property type="entry name" value="GDSL ESTERASE/LIPASE EXL3"/>
    <property type="match status" value="1"/>
</dbReference>